<sequence length="788" mass="90501">MKKIFTVLYLMSISLSSVYAQVTSIPALQYTYTNYFQLNREYVHLHLNKTKIAPKENIWFSAYVYDLRTNLPNATTTNLNVALFNEDGQQIDYKTIFINHGFGNGYFNLSEKKLSPGSYYIQASTNYMNNFREDLTFSENFQLLGNLQEKSNEKENIKYDLQFLPESGHLLANVSNNVGVKLIDQNGKGVFFYDAQVLNSNKEKINSFKSNKFGISKFIINPKVSETYKIQLKTEYGDTILQSLPKPEPKGLILKANNFLTDQLALCLETNEESLSKISHKNFFLTITQNQNIKGIQLNFNHSTTYNTIIKREDLFPGINIITVFNENFQPILERLIFNPINIKRKSVTAEISDNLIDSLVIKIHSQEKIDSLQRISISTLPTNNKSYTPSHNILSSFFLKPYISSTIEEGSYYFTDANERKRLFDLDLLLLTQGWSSYNWKNIFNFKPTENFQNEIGFTLSGKLLDDSKSEHRLFITSKTSNLLEILELKDSTNFSLNHLFLKDSSKVYLGLFNKNLNKIKKSSYALSVLPFKKESSFYNSKKTIVNTNQDKFLPIDFKTFIQSTEALDTVVIKAKKKQEIDHRHSGFSDVTLVDEQMATQYHYITDYIANQNFEVRRTMGDVIIKSRRAATINGSRQTRVILDGVPLEGNTVMIYNLLTSQVESISINKSGIGYGVFGGNGVIEIITKTDYKNAKSKNKNFFEYITNNGFSKNKKFYQPKYSSYNTNLFKKYGVIDWQPSITLDKINPEITFKIPNTLTENTTLYIEGMSADGYLISEEIILHLKQ</sequence>
<name>A0AC61YD62_9FLAO</name>
<keyword evidence="2" id="KW-1185">Reference proteome</keyword>
<evidence type="ECO:0000313" key="1">
    <source>
        <dbReference type="EMBL" id="VVV02391.1"/>
    </source>
</evidence>
<evidence type="ECO:0000313" key="2">
    <source>
        <dbReference type="Proteomes" id="UP000356253"/>
    </source>
</evidence>
<accession>A0AC61YD62</accession>
<reference evidence="1" key="1">
    <citation type="submission" date="2019-09" db="EMBL/GenBank/DDBJ databases">
        <authorList>
            <person name="Rodrigo-Torres L."/>
            <person name="Arahal R. D."/>
            <person name="Lucena T."/>
        </authorList>
    </citation>
    <scope>NUCLEOTIDE SEQUENCE</scope>
    <source>
        <strain evidence="1">ISS653</strain>
    </source>
</reference>
<gene>
    <name evidence="1" type="ORF">FVB9532_03690</name>
</gene>
<protein>
    <submittedName>
        <fullName evidence="1">Uncharacterized protein</fullName>
    </submittedName>
</protein>
<dbReference type="Proteomes" id="UP000356253">
    <property type="component" value="Unassembled WGS sequence"/>
</dbReference>
<dbReference type="EMBL" id="CABVMM010000019">
    <property type="protein sequence ID" value="VVV02391.1"/>
    <property type="molecule type" value="Genomic_DNA"/>
</dbReference>
<organism evidence="1 2">
    <name type="scientific">Mesonia oceanica</name>
    <dbReference type="NCBI Taxonomy" id="2687242"/>
    <lineage>
        <taxon>Bacteria</taxon>
        <taxon>Pseudomonadati</taxon>
        <taxon>Bacteroidota</taxon>
        <taxon>Flavobacteriia</taxon>
        <taxon>Flavobacteriales</taxon>
        <taxon>Flavobacteriaceae</taxon>
        <taxon>Mesonia</taxon>
    </lineage>
</organism>
<proteinExistence type="predicted"/>
<comment type="caution">
    <text evidence="1">The sequence shown here is derived from an EMBL/GenBank/DDBJ whole genome shotgun (WGS) entry which is preliminary data.</text>
</comment>